<protein>
    <submittedName>
        <fullName evidence="2">Transmembrane protein</fullName>
    </submittedName>
</protein>
<reference evidence="2 3" key="1">
    <citation type="submission" date="2015-09" db="EMBL/GenBank/DDBJ databases">
        <title>Identification and resolution of microdiversity through metagenomic sequencing of parallel consortia.</title>
        <authorList>
            <person name="Nelson W.C."/>
            <person name="Romine M.F."/>
            <person name="Lindemann S.R."/>
        </authorList>
    </citation>
    <scope>NUCLEOTIDE SEQUENCE [LARGE SCALE GENOMIC DNA]</scope>
    <source>
        <strain evidence="2">Ana</strain>
    </source>
</reference>
<gene>
    <name evidence="2" type="ORF">HLUCCA11_07485</name>
</gene>
<keyword evidence="2" id="KW-0472">Membrane</keyword>
<feature type="compositionally biased region" description="Basic and acidic residues" evidence="1">
    <location>
        <begin position="37"/>
        <end position="54"/>
    </location>
</feature>
<proteinExistence type="predicted"/>
<evidence type="ECO:0000313" key="3">
    <source>
        <dbReference type="Proteomes" id="UP000050465"/>
    </source>
</evidence>
<feature type="region of interest" description="Disordered" evidence="1">
    <location>
        <begin position="15"/>
        <end position="75"/>
    </location>
</feature>
<accession>A0A0P7YXT0</accession>
<dbReference type="AlphaFoldDB" id="A0A0P7YXT0"/>
<dbReference type="Proteomes" id="UP000050465">
    <property type="component" value="Unassembled WGS sequence"/>
</dbReference>
<comment type="caution">
    <text evidence="2">The sequence shown here is derived from an EMBL/GenBank/DDBJ whole genome shotgun (WGS) entry which is preliminary data.</text>
</comment>
<evidence type="ECO:0000256" key="1">
    <source>
        <dbReference type="SAM" id="MobiDB-lite"/>
    </source>
</evidence>
<keyword evidence="2" id="KW-0812">Transmembrane</keyword>
<dbReference type="EMBL" id="LJZR01000008">
    <property type="protein sequence ID" value="KPQ36044.1"/>
    <property type="molecule type" value="Genomic_DNA"/>
</dbReference>
<evidence type="ECO:0000313" key="2">
    <source>
        <dbReference type="EMBL" id="KPQ36044.1"/>
    </source>
</evidence>
<feature type="compositionally biased region" description="Low complexity" evidence="1">
    <location>
        <begin position="17"/>
        <end position="35"/>
    </location>
</feature>
<name>A0A0P7YXT0_9CYAN</name>
<sequence length="236" mass="25929">MLSFFAKILAYLDAKSTKGSKGSKSSKNTKGSKSTKSSKDTKSSKSSENAKVRPDQTSTQTTPSSPPIASSPNHNLLDPLQREIRAQRKFSIAEAIGREGGSFMKGESAIPRPLRATTEINQFITAHISDPTSALSTTLQAWAKDDIRVSRQLDRPLMALAQIIDSLLSRPTTFSEFARQVAIAHSHLTGDPLHFQPLGQPPHPQAHYTHDSLRMTLLNLLKQLPPLNENQESHEN</sequence>
<feature type="compositionally biased region" description="Low complexity" evidence="1">
    <location>
        <begin position="57"/>
        <end position="72"/>
    </location>
</feature>
<organism evidence="2 3">
    <name type="scientific">Phormidesmis priestleyi Ana</name>
    <dbReference type="NCBI Taxonomy" id="1666911"/>
    <lineage>
        <taxon>Bacteria</taxon>
        <taxon>Bacillati</taxon>
        <taxon>Cyanobacteriota</taxon>
        <taxon>Cyanophyceae</taxon>
        <taxon>Leptolyngbyales</taxon>
        <taxon>Leptolyngbyaceae</taxon>
        <taxon>Phormidesmis</taxon>
    </lineage>
</organism>